<feature type="compositionally biased region" description="Basic and acidic residues" evidence="1">
    <location>
        <begin position="35"/>
        <end position="44"/>
    </location>
</feature>
<evidence type="ECO:0000256" key="1">
    <source>
        <dbReference type="SAM" id="MobiDB-lite"/>
    </source>
</evidence>
<feature type="compositionally biased region" description="Basic and acidic residues" evidence="1">
    <location>
        <begin position="171"/>
        <end position="186"/>
    </location>
</feature>
<feature type="region of interest" description="Disordered" evidence="1">
    <location>
        <begin position="92"/>
        <end position="244"/>
    </location>
</feature>
<dbReference type="Proteomes" id="UP000515163">
    <property type="component" value="Unplaced"/>
</dbReference>
<protein>
    <submittedName>
        <fullName evidence="3">Uncharacterized protein LOC116292636</fullName>
    </submittedName>
</protein>
<dbReference type="OrthoDB" id="6154260at2759"/>
<proteinExistence type="predicted"/>
<keyword evidence="2" id="KW-1185">Reference proteome</keyword>
<dbReference type="InParanoid" id="A0A6P8HT41"/>
<evidence type="ECO:0000313" key="2">
    <source>
        <dbReference type="Proteomes" id="UP000515163"/>
    </source>
</evidence>
<reference evidence="3" key="1">
    <citation type="submission" date="2025-08" db="UniProtKB">
        <authorList>
            <consortium name="RefSeq"/>
        </authorList>
    </citation>
    <scope>IDENTIFICATION</scope>
    <source>
        <tissue evidence="3">Tentacle</tissue>
    </source>
</reference>
<accession>A0A6P8HT41</accession>
<feature type="compositionally biased region" description="Polar residues" evidence="1">
    <location>
        <begin position="149"/>
        <end position="159"/>
    </location>
</feature>
<dbReference type="GeneID" id="116292636"/>
<feature type="region of interest" description="Disordered" evidence="1">
    <location>
        <begin position="1"/>
        <end position="44"/>
    </location>
</feature>
<dbReference type="RefSeq" id="XP_031555850.1">
    <property type="nucleotide sequence ID" value="XM_031699990.1"/>
</dbReference>
<gene>
    <name evidence="3" type="primary">LOC116292636</name>
</gene>
<sequence length="244" mass="27139">MEPGKNGVKNNQTDMNDGARTSKFLYKASTQKSDPWSKNDDEFDDIIKPDMFTTDKKRNSSSPGVDLDDVWSIRKNVQVTASIKNGSALKTTGKSFYSRHGGLSGNVDANTSVMSKKQRMDGEEMSQSQSSSGWSAPRPGYSYSDKFSFDNNGSSQSRSPLAREFGDIIADDNKRRHEEEDFESKKNRLNARLPMPGAPQIAAREMSARTKRAQTLQQAHMKSRGLGQYSSPSAPYTKQLDDDD</sequence>
<dbReference type="AlphaFoldDB" id="A0A6P8HT41"/>
<organism evidence="2 3">
    <name type="scientific">Actinia tenebrosa</name>
    <name type="common">Australian red waratah sea anemone</name>
    <dbReference type="NCBI Taxonomy" id="6105"/>
    <lineage>
        <taxon>Eukaryota</taxon>
        <taxon>Metazoa</taxon>
        <taxon>Cnidaria</taxon>
        <taxon>Anthozoa</taxon>
        <taxon>Hexacorallia</taxon>
        <taxon>Actiniaria</taxon>
        <taxon>Actiniidae</taxon>
        <taxon>Actinia</taxon>
    </lineage>
</organism>
<dbReference type="KEGG" id="aten:116292636"/>
<name>A0A6P8HT41_ACTTE</name>
<evidence type="ECO:0000313" key="3">
    <source>
        <dbReference type="RefSeq" id="XP_031555850.1"/>
    </source>
</evidence>